<dbReference type="SUPFAM" id="SSF52540">
    <property type="entry name" value="P-loop containing nucleoside triphosphate hydrolases"/>
    <property type="match status" value="2"/>
</dbReference>
<keyword evidence="13" id="KW-1185">Reference proteome</keyword>
<reference evidence="13" key="1">
    <citation type="journal article" date="2020" name="PLoS Negl. Trop. Dis.">
        <title>High-quality nuclear genome for Sarcoptes scabiei-A critical resource for a neglected parasite.</title>
        <authorList>
            <person name="Korhonen P.K."/>
            <person name="Gasser R.B."/>
            <person name="Ma G."/>
            <person name="Wang T."/>
            <person name="Stroehlein A.J."/>
            <person name="Young N.D."/>
            <person name="Ang C.S."/>
            <person name="Fernando D.D."/>
            <person name="Lu H.C."/>
            <person name="Taylor S."/>
            <person name="Reynolds S.L."/>
            <person name="Mofiz E."/>
            <person name="Najaraj S.H."/>
            <person name="Gowda H."/>
            <person name="Madugundu A."/>
            <person name="Renuse S."/>
            <person name="Holt D."/>
            <person name="Pandey A."/>
            <person name="Papenfuss A.T."/>
            <person name="Fischer K."/>
        </authorList>
    </citation>
    <scope>NUCLEOTIDE SEQUENCE [LARGE SCALE GENOMIC DNA]</scope>
</reference>
<keyword evidence="6" id="KW-0067">ATP-binding</keyword>
<dbReference type="InterPro" id="IPR017871">
    <property type="entry name" value="ABC_transporter-like_CS"/>
</dbReference>
<feature type="transmembrane region" description="Helical" evidence="9">
    <location>
        <begin position="461"/>
        <end position="485"/>
    </location>
</feature>
<dbReference type="Gene3D" id="3.40.50.300">
    <property type="entry name" value="P-loop containing nucleotide triphosphate hydrolases"/>
    <property type="match status" value="2"/>
</dbReference>
<comment type="similarity">
    <text evidence="2">Belongs to the ABC transporter superfamily. ABCG family. Eye pigment precursor importer (TC 3.A.1.204) subfamily.</text>
</comment>
<dbReference type="EMBL" id="WVUK01000058">
    <property type="protein sequence ID" value="KAF7491915.1"/>
    <property type="molecule type" value="Genomic_DNA"/>
</dbReference>
<dbReference type="GO" id="GO:0140359">
    <property type="term" value="F:ABC-type transporter activity"/>
    <property type="evidence" value="ECO:0007669"/>
    <property type="project" value="InterPro"/>
</dbReference>
<evidence type="ECO:0000256" key="6">
    <source>
        <dbReference type="ARBA" id="ARBA00022840"/>
    </source>
</evidence>
<comment type="subcellular location">
    <subcellularLocation>
        <location evidence="1">Membrane</location>
        <topology evidence="1">Multi-pass membrane protein</topology>
    </subcellularLocation>
</comment>
<feature type="transmembrane region" description="Helical" evidence="9">
    <location>
        <begin position="1068"/>
        <end position="1089"/>
    </location>
</feature>
<proteinExistence type="inferred from homology"/>
<feature type="transmembrane region" description="Helical" evidence="9">
    <location>
        <begin position="407"/>
        <end position="426"/>
    </location>
</feature>
<dbReference type="InterPro" id="IPR027417">
    <property type="entry name" value="P-loop_NTPase"/>
</dbReference>
<feature type="transmembrane region" description="Helical" evidence="9">
    <location>
        <begin position="1203"/>
        <end position="1222"/>
    </location>
</feature>
<reference evidence="12" key="3">
    <citation type="submission" date="2022-06" db="UniProtKB">
        <authorList>
            <consortium name="EnsemblMetazoa"/>
        </authorList>
    </citation>
    <scope>IDENTIFICATION</scope>
</reference>
<name>A0A834R8U6_SARSC</name>
<dbReference type="SMART" id="SM00382">
    <property type="entry name" value="AAA"/>
    <property type="match status" value="2"/>
</dbReference>
<evidence type="ECO:0000256" key="7">
    <source>
        <dbReference type="ARBA" id="ARBA00022989"/>
    </source>
</evidence>
<feature type="transmembrane region" description="Helical" evidence="9">
    <location>
        <begin position="581"/>
        <end position="600"/>
    </location>
</feature>
<dbReference type="GO" id="GO:0005524">
    <property type="term" value="F:ATP binding"/>
    <property type="evidence" value="ECO:0007669"/>
    <property type="project" value="UniProtKB-KW"/>
</dbReference>
<dbReference type="GO" id="GO:0043190">
    <property type="term" value="C:ATP-binding cassette (ABC) transporter complex"/>
    <property type="evidence" value="ECO:0007669"/>
    <property type="project" value="TreeGrafter"/>
</dbReference>
<feature type="domain" description="ABC transporter" evidence="10">
    <location>
        <begin position="753"/>
        <end position="989"/>
    </location>
</feature>
<feature type="transmembrane region" description="Helical" evidence="9">
    <location>
        <begin position="1234"/>
        <end position="1254"/>
    </location>
</feature>
<sequence>MSTTNTIISSSKQSLTSSNLSLIESKCEEREQLSRYLSNIQQNLDQLSHQSIEMLSSSKINPGFVHDIDTQQEKDGQKTNISLAWRNLRFEVKRFPFSKSKIILKRLVGCLEYHSLNAFLGPSGAGKTTLLNCLNGNCCSELTRDSEIYANKHERQSPKIGFIEQHVNKTIIGSLTIQEILRCAFLFKNGWKSSSKISTHIETIMKELLLDPQVIDRRFEQCSGGEQKRIAVAQELMSLIPPSLLFVDEPTTGLDSNAALLVMQCLQKLTRTHRMSIIVSIHTPNAEIVQLLDKLYILARGGVCIYSGPPGNLKDNLKQKLNIEISDEKPPIERYLKIACNGLESEQVQILANQTIQEEHKELSSQLDRLDFLPWGTPRRLKRSTVEDFLLQIHRLFRIVFVVDWKILLGQIVIYLLSLVMFGFFFDSDMINPDGCYSSKNNMTCSQRLDDDSLMESYVNYQSYCLMLMGFGMIGMGSIVFAPLLKVFRNEHRNRWYSMGTFFWSYLLVRFVEMTIFTILITIAIYFPTGHYRVDLIESNSYLNWNRFGHFLALFWLNNIYTQSLGHLVSVIFLDKEEVSLIISHFCFIILCLLNGYLIILEHMDNPILLKSADLMASNVISKALLWSFYGLNRCDDGSDSIILYKFYVNQDTVYKDLIKVIVNTLILRMATIIIMYLKFDLSLQFRSMIRSRSQDPVPIDFPEIKQFDKISRTPPFNRRIKQNNEIEFEQFSRHKIIVAWRNLTLFGTDSIHEIRSASKYSNSKKILRDLNGQFCFGTMNALMGTSGSGKTSLLRVLNGQCKTHLSDETQIYLSRFTPTRICYLTQDVSEHLLPGLTAKQSLIYASRLKNQHSCDDSIIDHDQIAMNLLDELDISTIAETFVQNCSGGERKKLALALELTSLTMPNLICIDEPTSGLDSNSAEIMISCLRDVVHRHNITIIASIHQPNTELINMFDQIYVLARGGVSIFFGPPSEIRSRLQTIDDQFGRCSVPLEELIRYSCLNHENALIKRLVEQNDCQIRLTNITVESETCLVSDGIPLNRIRFSIQSLPILCSRYLRFVQGYSWHHWIMFIGAYLFYAIVLRYIFDPKIALTDGCFSLEDDFNQICNKTKKDIEEEINLTSNGRYNFFAFNIFILLILLQCGLNFMKEIIFFFNEHRNGWYSTGVFYLTKFVYEITLFNIIITLYLWIIDIYEPIHPGIYWWMFLLLNLGVQAIQGLSHFVSLLSNGNSFVYIAMANFFYSLMIMTANFFSKISSLHYMLQAISNLSICRFMIEGVMVLQYGFGRCGPKQLQVVLYNLDITGDHYFYHCLKMLIFQIFVFRILALIVLAIKSNPLENRRRRVKRIIDYHQQIKPSNAIVPGLSSHLEFRIKKVQL</sequence>
<keyword evidence="4 9" id="KW-0812">Transmembrane</keyword>
<reference evidence="11" key="2">
    <citation type="submission" date="2020-01" db="EMBL/GenBank/DDBJ databases">
        <authorList>
            <person name="Korhonen P.K.K."/>
            <person name="Guangxu M.G."/>
            <person name="Wang T.W."/>
            <person name="Stroehlein A.J.S."/>
            <person name="Young N.D."/>
            <person name="Ang C.-S.A."/>
            <person name="Fernando D.W.F."/>
            <person name="Lu H.L."/>
            <person name="Taylor S.T."/>
            <person name="Ehtesham M.E.M."/>
            <person name="Najaraj S.H.N."/>
            <person name="Harsha G.H.G."/>
            <person name="Madugundu A.M."/>
            <person name="Renuse S.R."/>
            <person name="Holt D.H."/>
            <person name="Pandey A.P."/>
            <person name="Papenfuss A.P."/>
            <person name="Gasser R.B.G."/>
            <person name="Fischer K.F."/>
        </authorList>
    </citation>
    <scope>NUCLEOTIDE SEQUENCE</scope>
    <source>
        <strain evidence="11">SSS_KF_BRIS2020</strain>
    </source>
</reference>
<dbReference type="PROSITE" id="PS50893">
    <property type="entry name" value="ABC_TRANSPORTER_2"/>
    <property type="match status" value="2"/>
</dbReference>
<dbReference type="PROSITE" id="PS00211">
    <property type="entry name" value="ABC_TRANSPORTER_1"/>
    <property type="match status" value="2"/>
</dbReference>
<keyword evidence="5" id="KW-0547">Nucleotide-binding</keyword>
<feature type="transmembrane region" description="Helical" evidence="9">
    <location>
        <begin position="1131"/>
        <end position="1150"/>
    </location>
</feature>
<dbReference type="OrthoDB" id="245989at2759"/>
<evidence type="ECO:0000259" key="10">
    <source>
        <dbReference type="PROSITE" id="PS50893"/>
    </source>
</evidence>
<protein>
    <submittedName>
        <fullName evidence="11">ABC transporter G family member 43</fullName>
    </submittedName>
</protein>
<evidence type="ECO:0000256" key="9">
    <source>
        <dbReference type="SAM" id="Phobius"/>
    </source>
</evidence>
<feature type="transmembrane region" description="Helical" evidence="9">
    <location>
        <begin position="1171"/>
        <end position="1191"/>
    </location>
</feature>
<keyword evidence="8 9" id="KW-0472">Membrane</keyword>
<dbReference type="InterPro" id="IPR003593">
    <property type="entry name" value="AAA+_ATPase"/>
</dbReference>
<dbReference type="InterPro" id="IPR013525">
    <property type="entry name" value="ABC2_TM"/>
</dbReference>
<organism evidence="11">
    <name type="scientific">Sarcoptes scabiei</name>
    <name type="common">Itch mite</name>
    <name type="synonym">Acarus scabiei</name>
    <dbReference type="NCBI Taxonomy" id="52283"/>
    <lineage>
        <taxon>Eukaryota</taxon>
        <taxon>Metazoa</taxon>
        <taxon>Ecdysozoa</taxon>
        <taxon>Arthropoda</taxon>
        <taxon>Chelicerata</taxon>
        <taxon>Arachnida</taxon>
        <taxon>Acari</taxon>
        <taxon>Acariformes</taxon>
        <taxon>Sarcoptiformes</taxon>
        <taxon>Astigmata</taxon>
        <taxon>Psoroptidia</taxon>
        <taxon>Sarcoptoidea</taxon>
        <taxon>Sarcoptidae</taxon>
        <taxon>Sarcoptinae</taxon>
        <taxon>Sarcoptes</taxon>
    </lineage>
</organism>
<evidence type="ECO:0000313" key="11">
    <source>
        <dbReference type="EMBL" id="KAF7491915.1"/>
    </source>
</evidence>
<gene>
    <name evidence="11" type="primary">SSS_186g</name>
    <name evidence="11" type="ORF">SSS_186</name>
</gene>
<keyword evidence="3" id="KW-0813">Transport</keyword>
<keyword evidence="7 9" id="KW-1133">Transmembrane helix</keyword>
<evidence type="ECO:0000256" key="2">
    <source>
        <dbReference type="ARBA" id="ARBA00005814"/>
    </source>
</evidence>
<dbReference type="PANTHER" id="PTHR48041:SF113">
    <property type="entry name" value="ATP-BINDING CASSETTE SUB-FAMILY G MEMBER 5"/>
    <property type="match status" value="1"/>
</dbReference>
<dbReference type="EnsemblMetazoa" id="SSS_186s_mrna">
    <property type="protein sequence ID" value="KAF7491915.1"/>
    <property type="gene ID" value="SSS_186"/>
</dbReference>
<evidence type="ECO:0000256" key="8">
    <source>
        <dbReference type="ARBA" id="ARBA00023136"/>
    </source>
</evidence>
<dbReference type="GO" id="GO:0016887">
    <property type="term" value="F:ATP hydrolysis activity"/>
    <property type="evidence" value="ECO:0007669"/>
    <property type="project" value="InterPro"/>
</dbReference>
<evidence type="ECO:0000256" key="5">
    <source>
        <dbReference type="ARBA" id="ARBA00022741"/>
    </source>
</evidence>
<evidence type="ECO:0000256" key="3">
    <source>
        <dbReference type="ARBA" id="ARBA00022448"/>
    </source>
</evidence>
<feature type="transmembrane region" description="Helical" evidence="9">
    <location>
        <begin position="548"/>
        <end position="574"/>
    </location>
</feature>
<evidence type="ECO:0000256" key="4">
    <source>
        <dbReference type="ARBA" id="ARBA00022692"/>
    </source>
</evidence>
<feature type="transmembrane region" description="Helical" evidence="9">
    <location>
        <begin position="506"/>
        <end position="528"/>
    </location>
</feature>
<feature type="domain" description="ABC transporter" evidence="10">
    <location>
        <begin position="88"/>
        <end position="325"/>
    </location>
</feature>
<accession>A0A834R8U6</accession>
<evidence type="ECO:0000313" key="12">
    <source>
        <dbReference type="EnsemblMetazoa" id="KAF7491915.1"/>
    </source>
</evidence>
<dbReference type="Pfam" id="PF01061">
    <property type="entry name" value="ABC2_membrane"/>
    <property type="match status" value="2"/>
</dbReference>
<dbReference type="Proteomes" id="UP000070412">
    <property type="component" value="Unassembled WGS sequence"/>
</dbReference>
<feature type="transmembrane region" description="Helical" evidence="9">
    <location>
        <begin position="658"/>
        <end position="678"/>
    </location>
</feature>
<dbReference type="Pfam" id="PF00005">
    <property type="entry name" value="ABC_tran"/>
    <property type="match status" value="2"/>
</dbReference>
<dbReference type="PANTHER" id="PTHR48041">
    <property type="entry name" value="ABC TRANSPORTER G FAMILY MEMBER 28"/>
    <property type="match status" value="1"/>
</dbReference>
<dbReference type="InterPro" id="IPR050352">
    <property type="entry name" value="ABCG_transporters"/>
</dbReference>
<dbReference type="InterPro" id="IPR003439">
    <property type="entry name" value="ABC_transporter-like_ATP-bd"/>
</dbReference>
<feature type="transmembrane region" description="Helical" evidence="9">
    <location>
        <begin position="1309"/>
        <end position="1334"/>
    </location>
</feature>
<evidence type="ECO:0000313" key="13">
    <source>
        <dbReference type="Proteomes" id="UP000070412"/>
    </source>
</evidence>
<evidence type="ECO:0000256" key="1">
    <source>
        <dbReference type="ARBA" id="ARBA00004141"/>
    </source>
</evidence>